<evidence type="ECO:0000313" key="2">
    <source>
        <dbReference type="EMBL" id="KZT76397.1"/>
    </source>
</evidence>
<feature type="domain" description="Integrase catalytic" evidence="1">
    <location>
        <begin position="1"/>
        <end position="81"/>
    </location>
</feature>
<dbReference type="Gene3D" id="3.30.420.10">
    <property type="entry name" value="Ribonuclease H-like superfamily/Ribonuclease H"/>
    <property type="match status" value="1"/>
</dbReference>
<dbReference type="PROSITE" id="PS50994">
    <property type="entry name" value="INTEGRASE"/>
    <property type="match status" value="1"/>
</dbReference>
<dbReference type="InterPro" id="IPR001584">
    <property type="entry name" value="Integrase_cat-core"/>
</dbReference>
<reference evidence="2 3" key="1">
    <citation type="journal article" date="2015" name="Proc. Natl. Acad. Sci. U.S.A.">
        <title>The resurrection genome of Boea hygrometrica: A blueprint for survival of dehydration.</title>
        <authorList>
            <person name="Xiao L."/>
            <person name="Yang G."/>
            <person name="Zhang L."/>
            <person name="Yang X."/>
            <person name="Zhao S."/>
            <person name="Ji Z."/>
            <person name="Zhou Q."/>
            <person name="Hu M."/>
            <person name="Wang Y."/>
            <person name="Chen M."/>
            <person name="Xu Y."/>
            <person name="Jin H."/>
            <person name="Xiao X."/>
            <person name="Hu G."/>
            <person name="Bao F."/>
            <person name="Hu Y."/>
            <person name="Wan P."/>
            <person name="Li L."/>
            <person name="Deng X."/>
            <person name="Kuang T."/>
            <person name="Xiang C."/>
            <person name="Zhu J.K."/>
            <person name="Oliver M.J."/>
            <person name="He Y."/>
        </authorList>
    </citation>
    <scope>NUCLEOTIDE SEQUENCE [LARGE SCALE GENOMIC DNA]</scope>
    <source>
        <strain evidence="3">cv. XS01</strain>
    </source>
</reference>
<dbReference type="InterPro" id="IPR036397">
    <property type="entry name" value="RNaseH_sf"/>
</dbReference>
<dbReference type="OrthoDB" id="913584at2759"/>
<dbReference type="PANTHER" id="PTHR42648:SF28">
    <property type="entry name" value="TRANSPOSON-ENCODED PROTEIN WITH RIBONUCLEASE H-LIKE AND RETROVIRUS ZINC FINGER-LIKE DOMAINS"/>
    <property type="match status" value="1"/>
</dbReference>
<dbReference type="PANTHER" id="PTHR42648">
    <property type="entry name" value="TRANSPOSASE, PUTATIVE-RELATED"/>
    <property type="match status" value="1"/>
</dbReference>
<dbReference type="InterPro" id="IPR039537">
    <property type="entry name" value="Retrotran_Ty1/copia-like"/>
</dbReference>
<dbReference type="EMBL" id="KV126282">
    <property type="protein sequence ID" value="KZT76397.1"/>
    <property type="molecule type" value="Genomic_DNA"/>
</dbReference>
<proteinExistence type="predicted"/>
<evidence type="ECO:0000313" key="3">
    <source>
        <dbReference type="Proteomes" id="UP000250235"/>
    </source>
</evidence>
<dbReference type="AlphaFoldDB" id="A0A2Z6ZT61"/>
<protein>
    <submittedName>
        <fullName evidence="2">Beta-galactosidase</fullName>
    </submittedName>
</protein>
<dbReference type="InterPro" id="IPR012337">
    <property type="entry name" value="RNaseH-like_sf"/>
</dbReference>
<dbReference type="Proteomes" id="UP000250235">
    <property type="component" value="Unassembled WGS sequence"/>
</dbReference>
<dbReference type="GO" id="GO:0003676">
    <property type="term" value="F:nucleic acid binding"/>
    <property type="evidence" value="ECO:0007669"/>
    <property type="project" value="InterPro"/>
</dbReference>
<accession>A0A2Z6ZT61</accession>
<gene>
    <name evidence="2" type="ORF">F511_46578</name>
</gene>
<dbReference type="SUPFAM" id="SSF53098">
    <property type="entry name" value="Ribonuclease H-like"/>
    <property type="match status" value="1"/>
</dbReference>
<sequence length="81" mass="9402">MVETQFHEKIQVLRSDNGKEYSNQILSNFFQEKGIVHHSSCTNTPQQNGVAERKNRHLLEVARSLMFTTHAPKYLWGGYSH</sequence>
<evidence type="ECO:0000259" key="1">
    <source>
        <dbReference type="PROSITE" id="PS50994"/>
    </source>
</evidence>
<dbReference type="GO" id="GO:0015074">
    <property type="term" value="P:DNA integration"/>
    <property type="evidence" value="ECO:0007669"/>
    <property type="project" value="InterPro"/>
</dbReference>
<organism evidence="2 3">
    <name type="scientific">Dorcoceras hygrometricum</name>
    <dbReference type="NCBI Taxonomy" id="472368"/>
    <lineage>
        <taxon>Eukaryota</taxon>
        <taxon>Viridiplantae</taxon>
        <taxon>Streptophyta</taxon>
        <taxon>Embryophyta</taxon>
        <taxon>Tracheophyta</taxon>
        <taxon>Spermatophyta</taxon>
        <taxon>Magnoliopsida</taxon>
        <taxon>eudicotyledons</taxon>
        <taxon>Gunneridae</taxon>
        <taxon>Pentapetalae</taxon>
        <taxon>asterids</taxon>
        <taxon>lamiids</taxon>
        <taxon>Lamiales</taxon>
        <taxon>Gesneriaceae</taxon>
        <taxon>Didymocarpoideae</taxon>
        <taxon>Trichosporeae</taxon>
        <taxon>Loxocarpinae</taxon>
        <taxon>Dorcoceras</taxon>
    </lineage>
</organism>
<name>A0A2Z6ZT61_9LAMI</name>
<keyword evidence="3" id="KW-1185">Reference proteome</keyword>